<dbReference type="Proteomes" id="UP001302851">
    <property type="component" value="Segment"/>
</dbReference>
<protein>
    <submittedName>
        <fullName evidence="2">Host range and adsorption protein</fullName>
    </submittedName>
</protein>
<reference evidence="2 3" key="1">
    <citation type="submission" date="2023-08" db="EMBL/GenBank/DDBJ databases">
        <title>Collateral sensitivity increases the efficacy of a rationally designed bacteriophage cocktail to control Salmonella enterica.</title>
        <authorList>
            <person name="Acton L.J."/>
        </authorList>
    </citation>
    <scope>NUCLEOTIDE SEQUENCE [LARGE SCALE GENOMIC DNA]</scope>
</reference>
<organism evidence="2 3">
    <name type="scientific">Salmonella phage SPLA4</name>
    <dbReference type="NCBI Taxonomy" id="3077600"/>
    <lineage>
        <taxon>Viruses</taxon>
        <taxon>Duplodnaviria</taxon>
        <taxon>Heunggongvirae</taxon>
        <taxon>Uroviricota</taxon>
        <taxon>Caudoviricetes</taxon>
        <taxon>Autographivirales</taxon>
        <taxon>Autotranscriptaviridae</taxon>
        <taxon>Studiervirinae</taxon>
        <taxon>Berlinvirus</taxon>
        <taxon>Berlinvirus SPLA4</taxon>
    </lineage>
</organism>
<dbReference type="Pfam" id="PF11653">
    <property type="entry name" value="VirionAssem_T7"/>
    <property type="match status" value="1"/>
</dbReference>
<dbReference type="InterPro" id="IPR024281">
    <property type="entry name" value="Phage_T7-like_viron_assmbl"/>
</dbReference>
<name>A0AA96NLT7_9CAUD</name>
<evidence type="ECO:0000256" key="1">
    <source>
        <dbReference type="SAM" id="MobiDB-lite"/>
    </source>
</evidence>
<accession>A0AA96NLT7</accession>
<keyword evidence="3" id="KW-1185">Reference proteome</keyword>
<dbReference type="EMBL" id="OR413582">
    <property type="protein sequence ID" value="WNT48078.1"/>
    <property type="molecule type" value="Genomic_DNA"/>
</dbReference>
<sequence length="117" mass="11853">MGWGKKIKKTVKKTVKKITKPVEKAVKQVGKAGEDIVKGAAGIVSGALGQGGKPDVQVIEQAAPVAAPPPAQIIEAPTKGDVETEDDAQTESGKKKARAGGKKSLSVARSSGGGLNI</sequence>
<evidence type="ECO:0000313" key="2">
    <source>
        <dbReference type="EMBL" id="WNT48078.1"/>
    </source>
</evidence>
<feature type="region of interest" description="Disordered" evidence="1">
    <location>
        <begin position="67"/>
        <end position="117"/>
    </location>
</feature>
<evidence type="ECO:0000313" key="3">
    <source>
        <dbReference type="Proteomes" id="UP001302851"/>
    </source>
</evidence>
<gene>
    <name evidence="2" type="ORF">SPLA4_PHROGS00017</name>
</gene>
<proteinExistence type="predicted"/>